<name>A0ABV7E3P0_9SPHN</name>
<dbReference type="EMBL" id="JBHRST010000006">
    <property type="protein sequence ID" value="MFC3097087.1"/>
    <property type="molecule type" value="Genomic_DNA"/>
</dbReference>
<keyword evidence="2" id="KW-1185">Reference proteome</keyword>
<proteinExistence type="predicted"/>
<organism evidence="1 2">
    <name type="scientific">Alteraurantiacibacter palmitatis</name>
    <dbReference type="NCBI Taxonomy" id="2054628"/>
    <lineage>
        <taxon>Bacteria</taxon>
        <taxon>Pseudomonadati</taxon>
        <taxon>Pseudomonadota</taxon>
        <taxon>Alphaproteobacteria</taxon>
        <taxon>Sphingomonadales</taxon>
        <taxon>Erythrobacteraceae</taxon>
        <taxon>Alteraurantiacibacter</taxon>
    </lineage>
</organism>
<protein>
    <recommendedName>
        <fullName evidence="3">DUF3775 domain-containing protein</fullName>
    </recommendedName>
</protein>
<accession>A0ABV7E3P0</accession>
<dbReference type="Proteomes" id="UP001595456">
    <property type="component" value="Unassembled WGS sequence"/>
</dbReference>
<sequence>MAFDKAMHEIYDNALSECGYRATRFLNLVNQIGGLEAARQLLRSDGHPEGLTALWEHGRLDLSMEALLLQEQWSTLFTADELKLARRRLQKLGYSPAS</sequence>
<comment type="caution">
    <text evidence="1">The sequence shown here is derived from an EMBL/GenBank/DDBJ whole genome shotgun (WGS) entry which is preliminary data.</text>
</comment>
<evidence type="ECO:0008006" key="3">
    <source>
        <dbReference type="Google" id="ProtNLM"/>
    </source>
</evidence>
<gene>
    <name evidence="1" type="ORF">ACFODU_04660</name>
</gene>
<evidence type="ECO:0000313" key="2">
    <source>
        <dbReference type="Proteomes" id="UP001595456"/>
    </source>
</evidence>
<evidence type="ECO:0000313" key="1">
    <source>
        <dbReference type="EMBL" id="MFC3097087.1"/>
    </source>
</evidence>
<reference evidence="2" key="1">
    <citation type="journal article" date="2019" name="Int. J. Syst. Evol. Microbiol.">
        <title>The Global Catalogue of Microorganisms (GCM) 10K type strain sequencing project: providing services to taxonomists for standard genome sequencing and annotation.</title>
        <authorList>
            <consortium name="The Broad Institute Genomics Platform"/>
            <consortium name="The Broad Institute Genome Sequencing Center for Infectious Disease"/>
            <person name="Wu L."/>
            <person name="Ma J."/>
        </authorList>
    </citation>
    <scope>NUCLEOTIDE SEQUENCE [LARGE SCALE GENOMIC DNA]</scope>
    <source>
        <strain evidence="2">KCTC 52607</strain>
    </source>
</reference>